<dbReference type="EMBL" id="JAAZSQ010000009">
    <property type="protein sequence ID" value="NKX55046.1"/>
    <property type="molecule type" value="Genomic_DNA"/>
</dbReference>
<evidence type="ECO:0000313" key="1">
    <source>
        <dbReference type="EMBL" id="NKX55046.1"/>
    </source>
</evidence>
<dbReference type="Proteomes" id="UP000544090">
    <property type="component" value="Unassembled WGS sequence"/>
</dbReference>
<organism evidence="1 2">
    <name type="scientific">Arthrobacter mobilis</name>
    <dbReference type="NCBI Taxonomy" id="2724944"/>
    <lineage>
        <taxon>Bacteria</taxon>
        <taxon>Bacillati</taxon>
        <taxon>Actinomycetota</taxon>
        <taxon>Actinomycetes</taxon>
        <taxon>Micrococcales</taxon>
        <taxon>Micrococcaceae</taxon>
        <taxon>Arthrobacter</taxon>
    </lineage>
</organism>
<accession>A0A7X6HDB4</accession>
<keyword evidence="2" id="KW-1185">Reference proteome</keyword>
<evidence type="ECO:0000313" key="2">
    <source>
        <dbReference type="Proteomes" id="UP000544090"/>
    </source>
</evidence>
<protein>
    <submittedName>
        <fullName evidence="1">Uncharacterized protein</fullName>
    </submittedName>
</protein>
<proteinExistence type="predicted"/>
<comment type="caution">
    <text evidence="1">The sequence shown here is derived from an EMBL/GenBank/DDBJ whole genome shotgun (WGS) entry which is preliminary data.</text>
</comment>
<gene>
    <name evidence="1" type="ORF">HGG74_10930</name>
</gene>
<reference evidence="1 2" key="1">
    <citation type="submission" date="2020-04" db="EMBL/GenBank/DDBJ databases">
        <title>Arthrobacter sp. nov.</title>
        <authorList>
            <person name="Liu S."/>
        </authorList>
    </citation>
    <scope>NUCLEOTIDE SEQUENCE [LARGE SCALE GENOMIC DNA]</scope>
    <source>
        <strain evidence="1 2">E918</strain>
    </source>
</reference>
<name>A0A7X6HDB4_9MICC</name>
<dbReference type="AlphaFoldDB" id="A0A7X6HDB4"/>
<sequence>MAAFQAKLEVNASHPDEADEKLNAAVRELQLRARADRTRGILVTRTGAGRYTVELSREVPYGYTEEAVA</sequence>